<accession>A0A1H3TG81</accession>
<keyword evidence="3" id="KW-1185">Reference proteome</keyword>
<evidence type="ECO:0000313" key="3">
    <source>
        <dbReference type="Proteomes" id="UP000199632"/>
    </source>
</evidence>
<proteinExistence type="predicted"/>
<name>A0A1H3TG81_9ACTN</name>
<feature type="domain" description="DUF1638" evidence="1">
    <location>
        <begin position="52"/>
        <end position="205"/>
    </location>
</feature>
<dbReference type="EMBL" id="FNQB01000003">
    <property type="protein sequence ID" value="SDZ48851.1"/>
    <property type="molecule type" value="Genomic_DNA"/>
</dbReference>
<dbReference type="Pfam" id="PF07796">
    <property type="entry name" value="DUF1638"/>
    <property type="match status" value="1"/>
</dbReference>
<evidence type="ECO:0000313" key="2">
    <source>
        <dbReference type="EMBL" id="SDZ48851.1"/>
    </source>
</evidence>
<reference evidence="3" key="1">
    <citation type="submission" date="2016-10" db="EMBL/GenBank/DDBJ databases">
        <authorList>
            <person name="Varghese N."/>
            <person name="Submissions S."/>
        </authorList>
    </citation>
    <scope>NUCLEOTIDE SEQUENCE [LARGE SCALE GENOMIC DNA]</scope>
    <source>
        <strain evidence="3">DSM 44718</strain>
    </source>
</reference>
<protein>
    <recommendedName>
        <fullName evidence="1">DUF1638 domain-containing protein</fullName>
    </recommendedName>
</protein>
<dbReference type="Proteomes" id="UP000199632">
    <property type="component" value="Unassembled WGS sequence"/>
</dbReference>
<sequence>MSSPIGPTSTTASSICSPSPELRTAVIACGALATDVSRVAAARGWPVDVHPLPPLLHNRPAKIAPAVEELATTLRDRYSTVAVAYADCGTYGALDEVCGRLGLRRLGGSHCYDALAGAGRLRDLVSREPGTYLLTDFLVRSFERTVVAELGLDRWPELRDDYFGHYRRAVWLAQRPDARLSALAHAAADKLGLPLTVLHVGDAGLERELAALLRQ</sequence>
<evidence type="ECO:0000259" key="1">
    <source>
        <dbReference type="Pfam" id="PF07796"/>
    </source>
</evidence>
<organism evidence="2 3">
    <name type="scientific">Asanoa ishikariensis</name>
    <dbReference type="NCBI Taxonomy" id="137265"/>
    <lineage>
        <taxon>Bacteria</taxon>
        <taxon>Bacillati</taxon>
        <taxon>Actinomycetota</taxon>
        <taxon>Actinomycetes</taxon>
        <taxon>Micromonosporales</taxon>
        <taxon>Micromonosporaceae</taxon>
        <taxon>Asanoa</taxon>
    </lineage>
</organism>
<gene>
    <name evidence="2" type="ORF">SAMN05421684_5651</name>
</gene>
<dbReference type="InterPro" id="IPR012437">
    <property type="entry name" value="DUF1638"/>
</dbReference>
<dbReference type="AlphaFoldDB" id="A0A1H3TG81"/>
<dbReference type="STRING" id="137265.SAMN05421684_5651"/>